<keyword evidence="4 9" id="KW-0812">Transmembrane</keyword>
<feature type="transmembrane region" description="Helical" evidence="9">
    <location>
        <begin position="20"/>
        <end position="40"/>
    </location>
</feature>
<dbReference type="EC" id="3.4.23.36" evidence="9"/>
<dbReference type="Pfam" id="PF01252">
    <property type="entry name" value="Peptidase_A8"/>
    <property type="match status" value="1"/>
</dbReference>
<feature type="transmembrane region" description="Helical" evidence="9">
    <location>
        <begin position="119"/>
        <end position="140"/>
    </location>
</feature>
<keyword evidence="8 9" id="KW-0472">Membrane</keyword>
<keyword evidence="12" id="KW-0449">Lipoprotein</keyword>
<dbReference type="GO" id="GO:0004190">
    <property type="term" value="F:aspartic-type endopeptidase activity"/>
    <property type="evidence" value="ECO:0007669"/>
    <property type="project" value="UniProtKB-UniRule"/>
</dbReference>
<dbReference type="GO" id="GO:0006508">
    <property type="term" value="P:proteolysis"/>
    <property type="evidence" value="ECO:0007669"/>
    <property type="project" value="UniProtKB-KW"/>
</dbReference>
<dbReference type="AlphaFoldDB" id="A0A170S7I4"/>
<dbReference type="Proteomes" id="UP000092677">
    <property type="component" value="Unassembled WGS sequence"/>
</dbReference>
<evidence type="ECO:0000313" key="12">
    <source>
        <dbReference type="EMBL" id="GAT77714.1"/>
    </source>
</evidence>
<dbReference type="GO" id="GO:0005886">
    <property type="term" value="C:plasma membrane"/>
    <property type="evidence" value="ECO:0007669"/>
    <property type="project" value="UniProtKB-SubCell"/>
</dbReference>
<reference evidence="14 15" key="2">
    <citation type="submission" date="2016-05" db="EMBL/GenBank/DDBJ databases">
        <title>Draft genome sequences of four strains of Ehrlichia ruminantium, a tick-borne pathogen of ruminants, isolated from Zimbabwe, The Gambia and Ghana.</title>
        <authorList>
            <person name="Nakao R."/>
            <person name="Jongejan F."/>
            <person name="Sugimoto C."/>
        </authorList>
    </citation>
    <scope>NUCLEOTIDE SEQUENCE [LARGE SCALE GENOMIC DNA]</scope>
    <source>
        <strain evidence="14">Kerr Seringe</strain>
        <strain evidence="15">Pokoase 417</strain>
    </source>
</reference>
<accession>A0A170S7I4</accession>
<evidence type="ECO:0000256" key="5">
    <source>
        <dbReference type="ARBA" id="ARBA00022750"/>
    </source>
</evidence>
<dbReference type="STRING" id="779.GCA_002019755_00917"/>
<evidence type="ECO:0000256" key="11">
    <source>
        <dbReference type="RuleBase" id="RU004181"/>
    </source>
</evidence>
<comment type="function">
    <text evidence="9 10">This protein specifically catalyzes the removal of signal peptides from prolipoproteins.</text>
</comment>
<comment type="similarity">
    <text evidence="1 9 11">Belongs to the peptidase A8 family.</text>
</comment>
<comment type="caution">
    <text evidence="12">The sequence shown here is derived from an EMBL/GenBank/DDBJ whole genome shotgun (WGS) entry which is preliminary data.</text>
</comment>
<comment type="catalytic activity">
    <reaction evidence="9 10">
        <text>Release of signal peptides from bacterial membrane prolipoproteins. Hydrolyzes -Xaa-Yaa-Zaa-|-(S,diacylglyceryl)Cys-, in which Xaa is hydrophobic (preferably Leu), and Yaa (Ala or Ser) and Zaa (Gly or Ala) have small, neutral side chains.</text>
        <dbReference type="EC" id="3.4.23.36"/>
    </reaction>
</comment>
<dbReference type="RefSeq" id="WP_065432929.1">
    <property type="nucleotide sequence ID" value="NZ_BDDL01000109.1"/>
</dbReference>
<dbReference type="NCBIfam" id="TIGR00077">
    <property type="entry name" value="lspA"/>
    <property type="match status" value="1"/>
</dbReference>
<evidence type="ECO:0000256" key="3">
    <source>
        <dbReference type="ARBA" id="ARBA00022670"/>
    </source>
</evidence>
<dbReference type="PANTHER" id="PTHR33695:SF1">
    <property type="entry name" value="LIPOPROTEIN SIGNAL PEPTIDASE"/>
    <property type="match status" value="1"/>
</dbReference>
<evidence type="ECO:0000256" key="8">
    <source>
        <dbReference type="ARBA" id="ARBA00023136"/>
    </source>
</evidence>
<keyword evidence="3 9" id="KW-0645">Protease</keyword>
<comment type="subcellular location">
    <subcellularLocation>
        <location evidence="9">Cell membrane</location>
        <topology evidence="9">Multi-pass membrane protein</topology>
    </subcellularLocation>
</comment>
<comment type="pathway">
    <text evidence="9">Protein modification; lipoprotein biosynthesis (signal peptide cleavage).</text>
</comment>
<feature type="active site" evidence="9">
    <location>
        <position position="128"/>
    </location>
</feature>
<dbReference type="HAMAP" id="MF_00161">
    <property type="entry name" value="LspA"/>
    <property type="match status" value="1"/>
</dbReference>
<dbReference type="InterPro" id="IPR001872">
    <property type="entry name" value="Peptidase_A8"/>
</dbReference>
<evidence type="ECO:0000256" key="9">
    <source>
        <dbReference type="HAMAP-Rule" id="MF_00161"/>
    </source>
</evidence>
<sequence length="149" mass="17198">MKKYILIICLLVFIDQMSKWYVMFLLQSISVIKICSFVQMSEVWNTGISFGIMHNLMYSNLIFCSISVVITSVLFYFLISGLFDKIPIAIIIGGSIGNIIDRIRYGAVYDFIDIYVKNWHWPAFNFADSFIVIGISIILMKSIPENQRK</sequence>
<evidence type="ECO:0000256" key="6">
    <source>
        <dbReference type="ARBA" id="ARBA00022801"/>
    </source>
</evidence>
<evidence type="ECO:0000313" key="13">
    <source>
        <dbReference type="EMBL" id="GAT78893.1"/>
    </source>
</evidence>
<evidence type="ECO:0000256" key="2">
    <source>
        <dbReference type="ARBA" id="ARBA00022475"/>
    </source>
</evidence>
<dbReference type="PRINTS" id="PR00781">
    <property type="entry name" value="LIPOSIGPTASE"/>
</dbReference>
<name>A0A170S7I4_EHRRU</name>
<feature type="transmembrane region" description="Helical" evidence="9">
    <location>
        <begin position="86"/>
        <end position="107"/>
    </location>
</feature>
<keyword evidence="6 9" id="KW-0378">Hydrolase</keyword>
<feature type="transmembrane region" description="Helical" evidence="9">
    <location>
        <begin position="60"/>
        <end position="79"/>
    </location>
</feature>
<dbReference type="PROSITE" id="PS00855">
    <property type="entry name" value="SPASE_II"/>
    <property type="match status" value="1"/>
</dbReference>
<evidence type="ECO:0000256" key="7">
    <source>
        <dbReference type="ARBA" id="ARBA00022989"/>
    </source>
</evidence>
<gene>
    <name evidence="9 12" type="primary">lspA</name>
    <name evidence="12" type="ORF">EHRUM2_09440</name>
    <name evidence="13" type="ORF">EHRUM3_11260</name>
</gene>
<dbReference type="EMBL" id="BDDL01000109">
    <property type="protein sequence ID" value="GAT77714.1"/>
    <property type="molecule type" value="Genomic_DNA"/>
</dbReference>
<dbReference type="Proteomes" id="UP000092731">
    <property type="component" value="Unassembled WGS sequence"/>
</dbReference>
<reference evidence="12" key="1">
    <citation type="journal article" date="2016" name="Genome Announc.">
        <title>Draft Genome Sequences of Three Strains of Ehrlichia ruminantium, a Tick-Borne Pathogen of Ruminants, Isolated from Zimbabwe, The Gambia, and Ghana.</title>
        <authorList>
            <person name="Nakao R."/>
            <person name="Jongejan F."/>
            <person name="Sugimoto C."/>
        </authorList>
    </citation>
    <scope>NUCLEOTIDE SEQUENCE</scope>
    <source>
        <strain evidence="12">Kerr Seringe</strain>
        <strain evidence="13">Pokoase 417</strain>
    </source>
</reference>
<keyword evidence="2 9" id="KW-1003">Cell membrane</keyword>
<protein>
    <recommendedName>
        <fullName evidence="9">Lipoprotein signal peptidase</fullName>
        <ecNumber evidence="9">3.4.23.36</ecNumber>
    </recommendedName>
    <alternativeName>
        <fullName evidence="9">Prolipoprotein signal peptidase</fullName>
    </alternativeName>
    <alternativeName>
        <fullName evidence="9">Signal peptidase II</fullName>
        <shortName evidence="9">SPase II</shortName>
    </alternativeName>
</protein>
<organism evidence="12 14">
    <name type="scientific">Ehrlichia ruminantium</name>
    <name type="common">heartwater rickettsia</name>
    <name type="synonym">Cowdria ruminantium</name>
    <dbReference type="NCBI Taxonomy" id="779"/>
    <lineage>
        <taxon>Bacteria</taxon>
        <taxon>Pseudomonadati</taxon>
        <taxon>Pseudomonadota</taxon>
        <taxon>Alphaproteobacteria</taxon>
        <taxon>Rickettsiales</taxon>
        <taxon>Anaplasmataceae</taxon>
        <taxon>Ehrlichia</taxon>
    </lineage>
</organism>
<evidence type="ECO:0000313" key="14">
    <source>
        <dbReference type="Proteomes" id="UP000092677"/>
    </source>
</evidence>
<evidence type="ECO:0000256" key="4">
    <source>
        <dbReference type="ARBA" id="ARBA00022692"/>
    </source>
</evidence>
<proteinExistence type="inferred from homology"/>
<dbReference type="UniPathway" id="UPA00665"/>
<keyword evidence="7 9" id="KW-1133">Transmembrane helix</keyword>
<evidence type="ECO:0000256" key="10">
    <source>
        <dbReference type="RuleBase" id="RU000594"/>
    </source>
</evidence>
<feature type="active site" evidence="9">
    <location>
        <position position="110"/>
    </location>
</feature>
<keyword evidence="5 9" id="KW-0064">Aspartyl protease</keyword>
<dbReference type="EMBL" id="BDDM01000353">
    <property type="protein sequence ID" value="GAT78893.1"/>
    <property type="molecule type" value="Genomic_DNA"/>
</dbReference>
<evidence type="ECO:0000313" key="15">
    <source>
        <dbReference type="Proteomes" id="UP000092731"/>
    </source>
</evidence>
<dbReference type="PANTHER" id="PTHR33695">
    <property type="entry name" value="LIPOPROTEIN SIGNAL PEPTIDASE"/>
    <property type="match status" value="1"/>
</dbReference>
<evidence type="ECO:0000256" key="1">
    <source>
        <dbReference type="ARBA" id="ARBA00006139"/>
    </source>
</evidence>